<dbReference type="GO" id="GO:0005923">
    <property type="term" value="C:bicellular tight junction"/>
    <property type="evidence" value="ECO:0007669"/>
    <property type="project" value="UniProtKB-SubCell"/>
</dbReference>
<evidence type="ECO:0000256" key="6">
    <source>
        <dbReference type="ARBA" id="ARBA00022692"/>
    </source>
</evidence>
<dbReference type="GO" id="GO:0005886">
    <property type="term" value="C:plasma membrane"/>
    <property type="evidence" value="ECO:0007669"/>
    <property type="project" value="UniProtKB-SubCell"/>
</dbReference>
<keyword evidence="9 11" id="KW-0472">Membrane</keyword>
<dbReference type="InterPro" id="IPR017974">
    <property type="entry name" value="Claudin_CS"/>
</dbReference>
<evidence type="ECO:0000256" key="5">
    <source>
        <dbReference type="ARBA" id="ARBA00022475"/>
    </source>
</evidence>
<evidence type="ECO:0000256" key="8">
    <source>
        <dbReference type="ARBA" id="ARBA00022989"/>
    </source>
</evidence>
<dbReference type="InterPro" id="IPR006187">
    <property type="entry name" value="Claudin"/>
</dbReference>
<evidence type="ECO:0000256" key="10">
    <source>
        <dbReference type="SAM" id="MobiDB-lite"/>
    </source>
</evidence>
<protein>
    <submittedName>
        <fullName evidence="12">Claudin 10b</fullName>
    </submittedName>
</protein>
<feature type="transmembrane region" description="Helical" evidence="11">
    <location>
        <begin position="223"/>
        <end position="246"/>
    </location>
</feature>
<dbReference type="EMBL" id="MW575158">
    <property type="protein sequence ID" value="URX57484.1"/>
    <property type="molecule type" value="mRNA"/>
</dbReference>
<dbReference type="Pfam" id="PF00822">
    <property type="entry name" value="PMP22_Claudin"/>
    <property type="match status" value="1"/>
</dbReference>
<dbReference type="PANTHER" id="PTHR12002">
    <property type="entry name" value="CLAUDIN"/>
    <property type="match status" value="1"/>
</dbReference>
<evidence type="ECO:0000256" key="7">
    <source>
        <dbReference type="ARBA" id="ARBA00022949"/>
    </source>
</evidence>
<dbReference type="AlphaFoldDB" id="A0A8X8RI71"/>
<evidence type="ECO:0000256" key="9">
    <source>
        <dbReference type="ARBA" id="ARBA00023136"/>
    </source>
</evidence>
<feature type="region of interest" description="Disordered" evidence="10">
    <location>
        <begin position="319"/>
        <end position="345"/>
    </location>
</feature>
<evidence type="ECO:0000256" key="2">
    <source>
        <dbReference type="ARBA" id="ARBA00004651"/>
    </source>
</evidence>
<feature type="transmembrane region" description="Helical" evidence="11">
    <location>
        <begin position="91"/>
        <end position="110"/>
    </location>
</feature>
<name>A0A8X8RI71_LATMC</name>
<dbReference type="PROSITE" id="PS01346">
    <property type="entry name" value="CLAUDIN"/>
    <property type="match status" value="1"/>
</dbReference>
<evidence type="ECO:0000256" key="11">
    <source>
        <dbReference type="SAM" id="Phobius"/>
    </source>
</evidence>
<evidence type="ECO:0000256" key="3">
    <source>
        <dbReference type="ARBA" id="ARBA00008295"/>
    </source>
</evidence>
<keyword evidence="5" id="KW-1003">Cell membrane</keyword>
<feature type="transmembrane region" description="Helical" evidence="11">
    <location>
        <begin position="17"/>
        <end position="35"/>
    </location>
</feature>
<feature type="compositionally biased region" description="Low complexity" evidence="10">
    <location>
        <begin position="331"/>
        <end position="345"/>
    </location>
</feature>
<feature type="transmembrane region" description="Helical" evidence="11">
    <location>
        <begin position="179"/>
        <end position="203"/>
    </location>
</feature>
<reference evidence="12" key="1">
    <citation type="submission" date="2021-02" db="EMBL/GenBank/DDBJ databases">
        <authorList>
            <person name="Li J."/>
        </authorList>
    </citation>
    <scope>NUCLEOTIDE SEQUENCE</scope>
</reference>
<organism evidence="12">
    <name type="scientific">Lateolabrax maculatus</name>
    <name type="common">Spotted sea bass</name>
    <dbReference type="NCBI Taxonomy" id="315492"/>
    <lineage>
        <taxon>Eukaryota</taxon>
        <taxon>Metazoa</taxon>
        <taxon>Chordata</taxon>
        <taxon>Craniata</taxon>
        <taxon>Vertebrata</taxon>
        <taxon>Euteleostomi</taxon>
        <taxon>Actinopterygii</taxon>
        <taxon>Neopterygii</taxon>
        <taxon>Teleostei</taxon>
        <taxon>Neoteleostei</taxon>
        <taxon>Acanthomorphata</taxon>
        <taxon>Eupercaria</taxon>
        <taxon>Acropomatiformes</taxon>
        <taxon>Lateolabracidae</taxon>
        <taxon>Lateolabrax</taxon>
    </lineage>
</organism>
<gene>
    <name evidence="12" type="primary">cldn10b</name>
</gene>
<dbReference type="Gene3D" id="1.20.140.150">
    <property type="match status" value="2"/>
</dbReference>
<dbReference type="PRINTS" id="PR01077">
    <property type="entry name" value="CLAUDIN"/>
</dbReference>
<evidence type="ECO:0000256" key="4">
    <source>
        <dbReference type="ARBA" id="ARBA00022427"/>
    </source>
</evidence>
<comment type="subcellular location">
    <subcellularLocation>
        <location evidence="1">Cell junction</location>
        <location evidence="1">Tight junction</location>
    </subcellularLocation>
    <subcellularLocation>
        <location evidence="2">Cell membrane</location>
        <topology evidence="2">Multi-pass membrane protein</topology>
    </subcellularLocation>
</comment>
<comment type="similarity">
    <text evidence="3">Belongs to the claudin family.</text>
</comment>
<proteinExistence type="evidence at transcript level"/>
<dbReference type="GO" id="GO:0005198">
    <property type="term" value="F:structural molecule activity"/>
    <property type="evidence" value="ECO:0007669"/>
    <property type="project" value="InterPro"/>
</dbReference>
<keyword evidence="6 11" id="KW-0812">Transmembrane</keyword>
<keyword evidence="4" id="KW-0796">Tight junction</keyword>
<evidence type="ECO:0000256" key="1">
    <source>
        <dbReference type="ARBA" id="ARBA00004435"/>
    </source>
</evidence>
<keyword evidence="7" id="KW-0965">Cell junction</keyword>
<keyword evidence="8 11" id="KW-1133">Transmembrane helix</keyword>
<sequence>MTPTGSSGQDYFWRREILAFISGLAGLGATIAATVSNEWRATSRASSVITATWVLQGLWNNCAGNAIGALHCRPHHTILQLEGYIQACRGLMIAAVCLGFFGSIFALVGMKCTKIGGTDKNKARIACFAGVNFILSAFVQRVRGLLMCGLTLGFFAVVFCFVGMECTYIGGTDKAKDKLLLTGAAFHVVGGVSAISAYCLYINRIARTTFANNLEPGVLRYDLGPPLFLGLVGCFCIFVGAVLYTVTVFRVICPESKVVYAYGGGTYMAPRSRGRTLYSGYYQPSRHSKRVPAYQFPDAYTVVSAKKSIVSLARTETNESRKSRITRGRRASSMSTRTSATNAYV</sequence>
<evidence type="ECO:0000313" key="12">
    <source>
        <dbReference type="EMBL" id="URX57484.1"/>
    </source>
</evidence>
<feature type="transmembrane region" description="Helical" evidence="11">
    <location>
        <begin position="144"/>
        <end position="167"/>
    </location>
</feature>
<accession>A0A8X8RI71</accession>
<dbReference type="InterPro" id="IPR004031">
    <property type="entry name" value="PMP22/EMP/MP20/Claudin"/>
</dbReference>